<accession>A0A6G4CAP4</accession>
<dbReference type="SUPFAM" id="SSF51658">
    <property type="entry name" value="Xylose isomerase-like"/>
    <property type="match status" value="1"/>
</dbReference>
<dbReference type="InterPro" id="IPR036237">
    <property type="entry name" value="Xyl_isomerase-like_sf"/>
</dbReference>
<dbReference type="InterPro" id="IPR050312">
    <property type="entry name" value="IolE/XylAMocC-like"/>
</dbReference>
<comment type="caution">
    <text evidence="1">The sequence shown here is derived from an EMBL/GenBank/DDBJ whole genome shotgun (WGS) entry which is preliminary data.</text>
</comment>
<dbReference type="AlphaFoldDB" id="A0A6G4CAP4"/>
<name>A0A6G4CAP4_ECOLX</name>
<reference evidence="1" key="1">
    <citation type="journal article" date="2006" name="Food Microbiol.">
        <title>Occurrence of non-O157 shiga toxin-producing Escherichia coli in ready-to-eat food from supermarkets in Argentina.</title>
        <authorList>
            <person name="Balague C."/>
            <person name="Khan A.A."/>
            <person name="Fernandez L."/>
            <person name="Redolfi A.L."/>
            <person name="Aquili V."/>
            <person name="Voltattorni P."/>
            <person name="Hofer C."/>
            <person name="Ebner G."/>
            <person name="Duenas S."/>
            <person name="Cerniglia C.E."/>
        </authorList>
    </citation>
    <scope>NUCLEOTIDE SEQUENCE</scope>
    <source>
        <strain evidence="1">EC21</strain>
    </source>
</reference>
<sequence>IYCATTYEGNLRDVLSIIANDIAYVRETYQDSGLTFTIEQHEDLKSHELVSLVKESEMESLSLLFDFANMINANEHPIDALKTMAPHITQVHIKDALIVKEEGGLGHKACISGQGDMPFKALLTHLICLGDDEPQVTAYGLEEEVDYYAPAFRFEDEDDNPWIPYRQMSETPLPENHLLDARLRKEKEDAINQINHVRNVLQQIKQEANHLLNH</sequence>
<dbReference type="Gene3D" id="3.20.20.150">
    <property type="entry name" value="Divalent-metal-dependent TIM barrel enzymes"/>
    <property type="match status" value="1"/>
</dbReference>
<protein>
    <submittedName>
        <fullName evidence="1">TIM barrel protein</fullName>
    </submittedName>
</protein>
<reference evidence="1" key="2">
    <citation type="submission" date="2020-02" db="EMBL/GenBank/DDBJ databases">
        <authorList>
            <person name="Alotaibi K."/>
            <person name="Khan A."/>
        </authorList>
    </citation>
    <scope>NUCLEOTIDE SEQUENCE</scope>
    <source>
        <strain evidence="1">EC21</strain>
    </source>
</reference>
<gene>
    <name evidence="1" type="ORF">G4V01_04665</name>
</gene>
<proteinExistence type="predicted"/>
<feature type="non-terminal residue" evidence="1">
    <location>
        <position position="1"/>
    </location>
</feature>
<dbReference type="RefSeq" id="WP_069905874.1">
    <property type="nucleotide sequence ID" value="NZ_JAAIWJ010000019.1"/>
</dbReference>
<dbReference type="PANTHER" id="PTHR12110:SF53">
    <property type="entry name" value="BLR5974 PROTEIN"/>
    <property type="match status" value="1"/>
</dbReference>
<organism evidence="1">
    <name type="scientific">Escherichia coli</name>
    <dbReference type="NCBI Taxonomy" id="562"/>
    <lineage>
        <taxon>Bacteria</taxon>
        <taxon>Pseudomonadati</taxon>
        <taxon>Pseudomonadota</taxon>
        <taxon>Gammaproteobacteria</taxon>
        <taxon>Enterobacterales</taxon>
        <taxon>Enterobacteriaceae</taxon>
        <taxon>Escherichia</taxon>
    </lineage>
</organism>
<evidence type="ECO:0000313" key="1">
    <source>
        <dbReference type="EMBL" id="NEZ06154.1"/>
    </source>
</evidence>
<dbReference type="EMBL" id="JAAIWJ010000019">
    <property type="protein sequence ID" value="NEZ06154.1"/>
    <property type="molecule type" value="Genomic_DNA"/>
</dbReference>
<dbReference type="PANTHER" id="PTHR12110">
    <property type="entry name" value="HYDROXYPYRUVATE ISOMERASE"/>
    <property type="match status" value="1"/>
</dbReference>